<keyword evidence="11" id="KW-1185">Reference proteome</keyword>
<comment type="caution">
    <text evidence="10">The sequence shown here is derived from an EMBL/GenBank/DDBJ whole genome shotgun (WGS) entry which is preliminary data.</text>
</comment>
<dbReference type="GO" id="GO:0046872">
    <property type="term" value="F:metal ion binding"/>
    <property type="evidence" value="ECO:0007669"/>
    <property type="project" value="UniProtKB-KW"/>
</dbReference>
<dbReference type="InterPro" id="IPR005019">
    <property type="entry name" value="Adenine_glyco"/>
</dbReference>
<evidence type="ECO:0000313" key="11">
    <source>
        <dbReference type="Proteomes" id="UP000274358"/>
    </source>
</evidence>
<keyword evidence="2" id="KW-0227">DNA damage</keyword>
<feature type="binding site" evidence="9">
    <location>
        <position position="29"/>
    </location>
    <ligand>
        <name>Zn(2+)</name>
        <dbReference type="ChEBI" id="CHEBI:29105"/>
    </ligand>
</feature>
<organism evidence="10 11">
    <name type="scientific">Dyella choica</name>
    <dbReference type="NCBI Taxonomy" id="1927959"/>
    <lineage>
        <taxon>Bacteria</taxon>
        <taxon>Pseudomonadati</taxon>
        <taxon>Pseudomonadota</taxon>
        <taxon>Gammaproteobacteria</taxon>
        <taxon>Lysobacterales</taxon>
        <taxon>Rhodanobacteraceae</taxon>
        <taxon>Dyella</taxon>
    </lineage>
</organism>
<feature type="binding site" evidence="9">
    <location>
        <position position="191"/>
    </location>
    <ligand>
        <name>Zn(2+)</name>
        <dbReference type="ChEBI" id="CHEBI:29105"/>
    </ligand>
</feature>
<keyword evidence="5" id="KW-0234">DNA repair</keyword>
<evidence type="ECO:0000256" key="3">
    <source>
        <dbReference type="ARBA" id="ARBA00022801"/>
    </source>
</evidence>
<evidence type="ECO:0000256" key="7">
    <source>
        <dbReference type="ARBA" id="ARBA00057608"/>
    </source>
</evidence>
<name>A0A432M3V2_9GAMM</name>
<gene>
    <name evidence="10" type="ORF">EKH80_14830</name>
</gene>
<evidence type="ECO:0000256" key="6">
    <source>
        <dbReference type="ARBA" id="ARBA00052558"/>
    </source>
</evidence>
<comment type="function">
    <text evidence="7">Hydrolysis of the deoxyribose N-glycosidic bond to excise 3-methyladenine from the damaged DNA polymer formed by alkylation lesions.</text>
</comment>
<dbReference type="OrthoDB" id="9807664at2"/>
<evidence type="ECO:0000256" key="1">
    <source>
        <dbReference type="ARBA" id="ARBA00022723"/>
    </source>
</evidence>
<evidence type="ECO:0000256" key="4">
    <source>
        <dbReference type="ARBA" id="ARBA00022833"/>
    </source>
</evidence>
<evidence type="ECO:0000313" key="10">
    <source>
        <dbReference type="EMBL" id="RUL73594.1"/>
    </source>
</evidence>
<protein>
    <recommendedName>
        <fullName evidence="8">DNA-3-methyladenine glycosylase I</fullName>
        <ecNumber evidence="8">3.2.2.20</ecNumber>
    </recommendedName>
</protein>
<keyword evidence="1 9" id="KW-0479">Metal-binding</keyword>
<sequence>MDAKKGNTVPTTRVRCHWAADGDLMQAYHDSEWGVPLHDDRMLFEFLCLEGAQAGLSWRTVLHKREHYRRAFHDFDIARVAAMKDRELEKLLLDPGLIRNRLKISSVRDNAKAALAAIDEHGSLDHYLWSFVDGKPVRNTWLSRGDVPATTPASDRMSKALKKRGFRFVGSTICYAFMQATGMVNDHLVECFRHKACAAKR</sequence>
<keyword evidence="3" id="KW-0378">Hydrolase</keyword>
<dbReference type="EMBL" id="RYYV01000011">
    <property type="protein sequence ID" value="RUL73594.1"/>
    <property type="molecule type" value="Genomic_DNA"/>
</dbReference>
<evidence type="ECO:0000256" key="5">
    <source>
        <dbReference type="ARBA" id="ARBA00023204"/>
    </source>
</evidence>
<dbReference type="InterPro" id="IPR052891">
    <property type="entry name" value="DNA-3mA_glycosylase"/>
</dbReference>
<dbReference type="RefSeq" id="WP_126685556.1">
    <property type="nucleotide sequence ID" value="NZ_RYYV01000011.1"/>
</dbReference>
<proteinExistence type="predicted"/>
<reference evidence="10 11" key="1">
    <citation type="submission" date="2018-12" db="EMBL/GenBank/DDBJ databases">
        <title>Dyella dinghuensis sp. nov. DHOA06 and Dyella choica sp. nov. 4M-K27, isolated from forest soil.</title>
        <authorList>
            <person name="Qiu L.-H."/>
            <person name="Gao Z.-H."/>
        </authorList>
    </citation>
    <scope>NUCLEOTIDE SEQUENCE [LARGE SCALE GENOMIC DNA]</scope>
    <source>
        <strain evidence="10 11">4M-K27</strain>
    </source>
</reference>
<dbReference type="PANTHER" id="PTHR30037">
    <property type="entry name" value="DNA-3-METHYLADENINE GLYCOSYLASE 1"/>
    <property type="match status" value="1"/>
</dbReference>
<dbReference type="GO" id="GO:0006284">
    <property type="term" value="P:base-excision repair"/>
    <property type="evidence" value="ECO:0007669"/>
    <property type="project" value="InterPro"/>
</dbReference>
<dbReference type="InterPro" id="IPR011257">
    <property type="entry name" value="DNA_glycosylase"/>
</dbReference>
<accession>A0A432M3V2</accession>
<evidence type="ECO:0000256" key="2">
    <source>
        <dbReference type="ARBA" id="ARBA00022763"/>
    </source>
</evidence>
<dbReference type="EC" id="3.2.2.20" evidence="8"/>
<dbReference type="AlphaFoldDB" id="A0A432M3V2"/>
<evidence type="ECO:0000256" key="8">
    <source>
        <dbReference type="ARBA" id="ARBA00066766"/>
    </source>
</evidence>
<feature type="binding site" evidence="9">
    <location>
        <position position="16"/>
    </location>
    <ligand>
        <name>Zn(2+)</name>
        <dbReference type="ChEBI" id="CHEBI:29105"/>
    </ligand>
</feature>
<feature type="binding site" evidence="9">
    <location>
        <position position="187"/>
    </location>
    <ligand>
        <name>Zn(2+)</name>
        <dbReference type="ChEBI" id="CHEBI:29105"/>
    </ligand>
</feature>
<dbReference type="InterPro" id="IPR004597">
    <property type="entry name" value="Tag"/>
</dbReference>
<dbReference type="Proteomes" id="UP000274358">
    <property type="component" value="Unassembled WGS sequence"/>
</dbReference>
<evidence type="ECO:0000256" key="9">
    <source>
        <dbReference type="PIRSR" id="PIRSR604597-1"/>
    </source>
</evidence>
<dbReference type="Pfam" id="PF03352">
    <property type="entry name" value="Adenine_glyco"/>
    <property type="match status" value="1"/>
</dbReference>
<comment type="catalytic activity">
    <reaction evidence="6">
        <text>Hydrolysis of alkylated DNA, releasing 3-methyladenine.</text>
        <dbReference type="EC" id="3.2.2.20"/>
    </reaction>
</comment>
<dbReference type="NCBIfam" id="TIGR00624">
    <property type="entry name" value="tag"/>
    <property type="match status" value="1"/>
</dbReference>
<dbReference type="GO" id="GO:0008725">
    <property type="term" value="F:DNA-3-methyladenine glycosylase activity"/>
    <property type="evidence" value="ECO:0007669"/>
    <property type="project" value="UniProtKB-EC"/>
</dbReference>
<dbReference type="SUPFAM" id="SSF48150">
    <property type="entry name" value="DNA-glycosylase"/>
    <property type="match status" value="1"/>
</dbReference>
<keyword evidence="4 9" id="KW-0862">Zinc</keyword>
<dbReference type="FunFam" id="1.10.340.30:FF:000009">
    <property type="entry name" value="DNA-3-methyladenine glycosylase I"/>
    <property type="match status" value="1"/>
</dbReference>
<dbReference type="Gene3D" id="1.10.340.30">
    <property type="entry name" value="Hypothetical protein, domain 2"/>
    <property type="match status" value="1"/>
</dbReference>
<dbReference type="PANTHER" id="PTHR30037:SF4">
    <property type="entry name" value="DNA-3-METHYLADENINE GLYCOSYLASE I"/>
    <property type="match status" value="1"/>
</dbReference>